<evidence type="ECO:0000313" key="1">
    <source>
        <dbReference type="EMBL" id="KAI0042929.1"/>
    </source>
</evidence>
<gene>
    <name evidence="1" type="ORF">FA95DRAFT_1466290</name>
</gene>
<keyword evidence="2" id="KW-1185">Reference proteome</keyword>
<reference evidence="1" key="2">
    <citation type="journal article" date="2022" name="New Phytol.">
        <title>Evolutionary transition to the ectomycorrhizal habit in the genomes of a hyperdiverse lineage of mushroom-forming fungi.</title>
        <authorList>
            <person name="Looney B."/>
            <person name="Miyauchi S."/>
            <person name="Morin E."/>
            <person name="Drula E."/>
            <person name="Courty P.E."/>
            <person name="Kohler A."/>
            <person name="Kuo A."/>
            <person name="LaButti K."/>
            <person name="Pangilinan J."/>
            <person name="Lipzen A."/>
            <person name="Riley R."/>
            <person name="Andreopoulos W."/>
            <person name="He G."/>
            <person name="Johnson J."/>
            <person name="Nolan M."/>
            <person name="Tritt A."/>
            <person name="Barry K.W."/>
            <person name="Grigoriev I.V."/>
            <person name="Nagy L.G."/>
            <person name="Hibbett D."/>
            <person name="Henrissat B."/>
            <person name="Matheny P.B."/>
            <person name="Labbe J."/>
            <person name="Martin F.M."/>
        </authorList>
    </citation>
    <scope>NUCLEOTIDE SEQUENCE</scope>
    <source>
        <strain evidence="1">FP105234-sp</strain>
    </source>
</reference>
<evidence type="ECO:0000313" key="2">
    <source>
        <dbReference type="Proteomes" id="UP000814033"/>
    </source>
</evidence>
<reference evidence="1" key="1">
    <citation type="submission" date="2021-02" db="EMBL/GenBank/DDBJ databases">
        <authorList>
            <consortium name="DOE Joint Genome Institute"/>
            <person name="Ahrendt S."/>
            <person name="Looney B.P."/>
            <person name="Miyauchi S."/>
            <person name="Morin E."/>
            <person name="Drula E."/>
            <person name="Courty P.E."/>
            <person name="Chicoki N."/>
            <person name="Fauchery L."/>
            <person name="Kohler A."/>
            <person name="Kuo A."/>
            <person name="Labutti K."/>
            <person name="Pangilinan J."/>
            <person name="Lipzen A."/>
            <person name="Riley R."/>
            <person name="Andreopoulos W."/>
            <person name="He G."/>
            <person name="Johnson J."/>
            <person name="Barry K.W."/>
            <person name="Grigoriev I.V."/>
            <person name="Nagy L."/>
            <person name="Hibbett D."/>
            <person name="Henrissat B."/>
            <person name="Matheny P.B."/>
            <person name="Labbe J."/>
            <person name="Martin F."/>
        </authorList>
    </citation>
    <scope>NUCLEOTIDE SEQUENCE</scope>
    <source>
        <strain evidence="1">FP105234-sp</strain>
    </source>
</reference>
<protein>
    <submittedName>
        <fullName evidence="1">Uncharacterized protein</fullName>
    </submittedName>
</protein>
<sequence>PSWMAEPLEVLRSLSDQRTWCAVLDQWVALEKALGLSQGKDKLPIDGRPEEVKVWFKGGRKPAKPPPLKSVSEYADNWLSWWTSMQPDWRKGDGSWPLERPVGDEAYTGWEALCRGGSHGFFIVIISLSWW</sequence>
<dbReference type="Proteomes" id="UP000814033">
    <property type="component" value="Unassembled WGS sequence"/>
</dbReference>
<dbReference type="EMBL" id="MU276040">
    <property type="protein sequence ID" value="KAI0042929.1"/>
    <property type="molecule type" value="Genomic_DNA"/>
</dbReference>
<name>A0ACB8RGA3_9AGAM</name>
<comment type="caution">
    <text evidence="1">The sequence shown here is derived from an EMBL/GenBank/DDBJ whole genome shotgun (WGS) entry which is preliminary data.</text>
</comment>
<organism evidence="1 2">
    <name type="scientific">Auriscalpium vulgare</name>
    <dbReference type="NCBI Taxonomy" id="40419"/>
    <lineage>
        <taxon>Eukaryota</taxon>
        <taxon>Fungi</taxon>
        <taxon>Dikarya</taxon>
        <taxon>Basidiomycota</taxon>
        <taxon>Agaricomycotina</taxon>
        <taxon>Agaricomycetes</taxon>
        <taxon>Russulales</taxon>
        <taxon>Auriscalpiaceae</taxon>
        <taxon>Auriscalpium</taxon>
    </lineage>
</organism>
<accession>A0ACB8RGA3</accession>
<feature type="non-terminal residue" evidence="1">
    <location>
        <position position="1"/>
    </location>
</feature>
<proteinExistence type="predicted"/>
<feature type="non-terminal residue" evidence="1">
    <location>
        <position position="131"/>
    </location>
</feature>